<protein>
    <recommendedName>
        <fullName evidence="1">HNH nuclease domain-containing protein</fullName>
    </recommendedName>
</protein>
<evidence type="ECO:0000259" key="1">
    <source>
        <dbReference type="Pfam" id="PF13392"/>
    </source>
</evidence>
<accession>A0A0F8Z0N4</accession>
<dbReference type="Gene3D" id="3.90.75.10">
    <property type="entry name" value="Homing Intron 3 (I-ppo) Encoded Endonuclease, Chain A"/>
    <property type="match status" value="1"/>
</dbReference>
<feature type="domain" description="HNH nuclease" evidence="1">
    <location>
        <begin position="99"/>
        <end position="141"/>
    </location>
</feature>
<sequence>MGGASFWYNRVAGIAVRMSALNIVAEAPEGTTAISAMVVDAFGGFALGELIMNGTPEQRFWAKVDKDGPPWNGTPCWLWTGCKNPRGYGRFWLGTRMEAAHRVAYIWRYGTIPSHLETDHLCRNTSCVNPAHHSQVTHKENVDRGFAGFHMKVKSRQQTHCKQEHLYTERNTMYRRDGTRNCRACS</sequence>
<comment type="caution">
    <text evidence="2">The sequence shown here is derived from an EMBL/GenBank/DDBJ whole genome shotgun (WGS) entry which is preliminary data.</text>
</comment>
<dbReference type="InterPro" id="IPR044930">
    <property type="entry name" value="Homing_endonuclease_His-Me"/>
</dbReference>
<feature type="non-terminal residue" evidence="2">
    <location>
        <position position="186"/>
    </location>
</feature>
<organism evidence="2">
    <name type="scientific">marine sediment metagenome</name>
    <dbReference type="NCBI Taxonomy" id="412755"/>
    <lineage>
        <taxon>unclassified sequences</taxon>
        <taxon>metagenomes</taxon>
        <taxon>ecological metagenomes</taxon>
    </lineage>
</organism>
<name>A0A0F8Z0N4_9ZZZZ</name>
<proteinExistence type="predicted"/>
<dbReference type="AlphaFoldDB" id="A0A0F8Z0N4"/>
<dbReference type="GO" id="GO:0004519">
    <property type="term" value="F:endonuclease activity"/>
    <property type="evidence" value="ECO:0007669"/>
    <property type="project" value="InterPro"/>
</dbReference>
<gene>
    <name evidence="2" type="ORF">LCGC14_3029530</name>
</gene>
<dbReference type="InterPro" id="IPR003615">
    <property type="entry name" value="HNH_nuc"/>
</dbReference>
<reference evidence="2" key="1">
    <citation type="journal article" date="2015" name="Nature">
        <title>Complex archaea that bridge the gap between prokaryotes and eukaryotes.</title>
        <authorList>
            <person name="Spang A."/>
            <person name="Saw J.H."/>
            <person name="Jorgensen S.L."/>
            <person name="Zaremba-Niedzwiedzka K."/>
            <person name="Martijn J."/>
            <person name="Lind A.E."/>
            <person name="van Eijk R."/>
            <person name="Schleper C."/>
            <person name="Guy L."/>
            <person name="Ettema T.J."/>
        </authorList>
    </citation>
    <scope>NUCLEOTIDE SEQUENCE</scope>
</reference>
<dbReference type="Pfam" id="PF13392">
    <property type="entry name" value="HNH_3"/>
    <property type="match status" value="1"/>
</dbReference>
<evidence type="ECO:0000313" key="2">
    <source>
        <dbReference type="EMBL" id="KKK59919.1"/>
    </source>
</evidence>
<dbReference type="EMBL" id="LAZR01063224">
    <property type="protein sequence ID" value="KKK59919.1"/>
    <property type="molecule type" value="Genomic_DNA"/>
</dbReference>
<dbReference type="SUPFAM" id="SSF54060">
    <property type="entry name" value="His-Me finger endonucleases"/>
    <property type="match status" value="1"/>
</dbReference>
<dbReference type="InterPro" id="IPR044925">
    <property type="entry name" value="His-Me_finger_sf"/>
</dbReference>